<evidence type="ECO:0008006" key="3">
    <source>
        <dbReference type="Google" id="ProtNLM"/>
    </source>
</evidence>
<comment type="caution">
    <text evidence="1">The sequence shown here is derived from an EMBL/GenBank/DDBJ whole genome shotgun (WGS) entry which is preliminary data.</text>
</comment>
<accession>A0A0L8ISA9</accession>
<protein>
    <recommendedName>
        <fullName evidence="3">CheA signal transduction histidine kinase</fullName>
    </recommendedName>
</protein>
<evidence type="ECO:0000313" key="1">
    <source>
        <dbReference type="EMBL" id="KPW18470.1"/>
    </source>
</evidence>
<dbReference type="EMBL" id="LJPM01000316">
    <property type="protein sequence ID" value="KPW18470.1"/>
    <property type="molecule type" value="Genomic_DNA"/>
</dbReference>
<sequence>MLSHNDWQHKHDEFLNLSQALLHKSEECLSHLELIPNDEDATGCLLTTLRKLAQEAEAVPVPCIADFSRQLCQLLKTGSQASELSQEAVLAVKNCLTLMYWQVELLDPHTGELTMDDHEQLELLEKLASVSAQSASPKDATRQ</sequence>
<evidence type="ECO:0000313" key="2">
    <source>
        <dbReference type="Proteomes" id="UP000050297"/>
    </source>
</evidence>
<dbReference type="AlphaFoldDB" id="A0A0L8ISA9"/>
<gene>
    <name evidence="1" type="ORF">ALO91_00627</name>
</gene>
<dbReference type="RefSeq" id="WP_003403718.1">
    <property type="nucleotide sequence ID" value="NZ_LGAR01000085.1"/>
</dbReference>
<proteinExistence type="predicted"/>
<dbReference type="Proteomes" id="UP000050297">
    <property type="component" value="Unassembled WGS sequence"/>
</dbReference>
<organism evidence="1 2">
    <name type="scientific">Pseudomonas syringae pv. aceris</name>
    <dbReference type="NCBI Taxonomy" id="199198"/>
    <lineage>
        <taxon>Bacteria</taxon>
        <taxon>Pseudomonadati</taxon>
        <taxon>Pseudomonadota</taxon>
        <taxon>Gammaproteobacteria</taxon>
        <taxon>Pseudomonadales</taxon>
        <taxon>Pseudomonadaceae</taxon>
        <taxon>Pseudomonas</taxon>
        <taxon>Pseudomonas syringae</taxon>
    </lineage>
</organism>
<name>A0A0L8ISA9_PSESX</name>
<dbReference type="PATRIC" id="fig|199198.4.peg.2147"/>
<reference evidence="1 2" key="1">
    <citation type="submission" date="2015-09" db="EMBL/GenBank/DDBJ databases">
        <title>Genome announcement of multiple Pseudomonas syringae strains.</title>
        <authorList>
            <person name="Thakur S."/>
            <person name="Wang P.W."/>
            <person name="Gong Y."/>
            <person name="Weir B.S."/>
            <person name="Guttman D.S."/>
        </authorList>
    </citation>
    <scope>NUCLEOTIDE SEQUENCE [LARGE SCALE GENOMIC DNA]</scope>
    <source>
        <strain evidence="1 2">ICMP2802</strain>
    </source>
</reference>